<reference evidence="1 4" key="2">
    <citation type="submission" date="2020-08" db="EMBL/GenBank/DDBJ databases">
        <title>Genomic Encyclopedia of Type Strains, Phase IV (KMG-IV): sequencing the most valuable type-strain genomes for metagenomic binning, comparative biology and taxonomic classification.</title>
        <authorList>
            <person name="Goeker M."/>
        </authorList>
    </citation>
    <scope>NUCLEOTIDE SEQUENCE [LARGE SCALE GENOMIC DNA]</scope>
    <source>
        <strain evidence="1 4">DSM 100021</strain>
    </source>
</reference>
<dbReference type="Proteomes" id="UP000544107">
    <property type="component" value="Unassembled WGS sequence"/>
</dbReference>
<organism evidence="2 3">
    <name type="scientific">Allorhizobium taibaishanense</name>
    <dbReference type="NCBI Taxonomy" id="887144"/>
    <lineage>
        <taxon>Bacteria</taxon>
        <taxon>Pseudomonadati</taxon>
        <taxon>Pseudomonadota</taxon>
        <taxon>Alphaproteobacteria</taxon>
        <taxon>Hyphomicrobiales</taxon>
        <taxon>Rhizobiaceae</taxon>
        <taxon>Rhizobium/Agrobacterium group</taxon>
        <taxon>Allorhizobium</taxon>
    </lineage>
</organism>
<evidence type="ECO:0000313" key="3">
    <source>
        <dbReference type="Proteomes" id="UP000185598"/>
    </source>
</evidence>
<accession>A0A1Q9A4D8</accession>
<dbReference type="EMBL" id="MKIN01000022">
    <property type="protein sequence ID" value="OLP49439.1"/>
    <property type="molecule type" value="Genomic_DNA"/>
</dbReference>
<evidence type="ECO:0000313" key="2">
    <source>
        <dbReference type="EMBL" id="OLP49439.1"/>
    </source>
</evidence>
<dbReference type="OrthoDB" id="9942876at2"/>
<reference evidence="2 3" key="1">
    <citation type="submission" date="2016-09" db="EMBL/GenBank/DDBJ databases">
        <title>Rhizobium oryziradicis sp. nov., isolated from the root of rice.</title>
        <authorList>
            <person name="Zhao J."/>
            <person name="Zhang X."/>
        </authorList>
    </citation>
    <scope>NUCLEOTIDE SEQUENCE [LARGE SCALE GENOMIC DNA]</scope>
    <source>
        <strain evidence="2 3">14971</strain>
    </source>
</reference>
<gene>
    <name evidence="2" type="ORF">BJF91_20595</name>
    <name evidence="1" type="ORF">GGQ71_000741</name>
</gene>
<comment type="caution">
    <text evidence="2">The sequence shown here is derived from an EMBL/GenBank/DDBJ whole genome shotgun (WGS) entry which is preliminary data.</text>
</comment>
<dbReference type="RefSeq" id="WP_075615230.1">
    <property type="nucleotide sequence ID" value="NZ_JACIED010000001.1"/>
</dbReference>
<dbReference type="Proteomes" id="UP000185598">
    <property type="component" value="Unassembled WGS sequence"/>
</dbReference>
<protein>
    <submittedName>
        <fullName evidence="2">Uncharacterized protein</fullName>
    </submittedName>
</protein>
<dbReference type="STRING" id="887144.BJF91_20595"/>
<evidence type="ECO:0000313" key="4">
    <source>
        <dbReference type="Proteomes" id="UP000544107"/>
    </source>
</evidence>
<evidence type="ECO:0000313" key="1">
    <source>
        <dbReference type="EMBL" id="MBB4006505.1"/>
    </source>
</evidence>
<dbReference type="EMBL" id="JACIED010000001">
    <property type="protein sequence ID" value="MBB4006505.1"/>
    <property type="molecule type" value="Genomic_DNA"/>
</dbReference>
<keyword evidence="3" id="KW-1185">Reference proteome</keyword>
<proteinExistence type="predicted"/>
<name>A0A1Q9A4D8_9HYPH</name>
<sequence length="186" mass="21671">MENKIQMYFPYDFKSAGKFSLQSINSVAFGYYYELQYIRGTKGGIKPVRRAIFISNEEALLSAESNRTEGTAFRICAINTLFFSGDRNFVFFENENDIEFKDTLLNRDFDIQSALRIISQTNQLWFGPINSREKKKRKGGWDLHSKSYCGNYQLCWTREKSSRRRYKKINRIKKSLLGIIIAGACC</sequence>
<dbReference type="AlphaFoldDB" id="A0A1Q9A4D8"/>